<dbReference type="AlphaFoldDB" id="A0A2K9LN18"/>
<name>A0A2K9LN18_9GAMM</name>
<dbReference type="Proteomes" id="UP000235116">
    <property type="component" value="Chromosome"/>
</dbReference>
<dbReference type="EMBL" id="CP022684">
    <property type="protein sequence ID" value="AUM12875.1"/>
    <property type="molecule type" value="Genomic_DNA"/>
</dbReference>
<feature type="compositionally biased region" description="Polar residues" evidence="1">
    <location>
        <begin position="1"/>
        <end position="13"/>
    </location>
</feature>
<sequence>MNWFFSKSKSTPQPKTPATVDSIKQKLSGYQPKSGKSDFTGPVSSLMGDFFEYEKVTIDPDASGFHHVPFHC</sequence>
<evidence type="ECO:0000313" key="3">
    <source>
        <dbReference type="Proteomes" id="UP000235116"/>
    </source>
</evidence>
<keyword evidence="3" id="KW-1185">Reference proteome</keyword>
<dbReference type="KEGG" id="kak:Kalk_10770"/>
<evidence type="ECO:0000256" key="1">
    <source>
        <dbReference type="SAM" id="MobiDB-lite"/>
    </source>
</evidence>
<dbReference type="RefSeq" id="WP_101894257.1">
    <property type="nucleotide sequence ID" value="NZ_CP022684.1"/>
</dbReference>
<proteinExistence type="predicted"/>
<reference evidence="3" key="1">
    <citation type="submission" date="2017-08" db="EMBL/GenBank/DDBJ databases">
        <title>Direct submision.</title>
        <authorList>
            <person name="Kim S.-J."/>
            <person name="Rhee S.-K."/>
        </authorList>
    </citation>
    <scope>NUCLEOTIDE SEQUENCE [LARGE SCALE GENOMIC DNA]</scope>
    <source>
        <strain evidence="3">GI5</strain>
    </source>
</reference>
<evidence type="ECO:0000313" key="2">
    <source>
        <dbReference type="EMBL" id="AUM12875.1"/>
    </source>
</evidence>
<accession>A0A2K9LN18</accession>
<organism evidence="2 3">
    <name type="scientific">Ketobacter alkanivorans</name>
    <dbReference type="NCBI Taxonomy" id="1917421"/>
    <lineage>
        <taxon>Bacteria</taxon>
        <taxon>Pseudomonadati</taxon>
        <taxon>Pseudomonadota</taxon>
        <taxon>Gammaproteobacteria</taxon>
        <taxon>Pseudomonadales</taxon>
        <taxon>Ketobacteraceae</taxon>
        <taxon>Ketobacter</taxon>
    </lineage>
</organism>
<gene>
    <name evidence="2" type="ORF">Kalk_10770</name>
</gene>
<feature type="region of interest" description="Disordered" evidence="1">
    <location>
        <begin position="1"/>
        <end position="20"/>
    </location>
</feature>
<protein>
    <submittedName>
        <fullName evidence="2">Uncharacterized protein</fullName>
    </submittedName>
</protein>